<evidence type="ECO:0000256" key="1">
    <source>
        <dbReference type="ARBA" id="ARBA00005417"/>
    </source>
</evidence>
<dbReference type="Proteomes" id="UP000070456">
    <property type="component" value="Unassembled WGS sequence"/>
</dbReference>
<comment type="caution">
    <text evidence="7">The sequence shown here is derived from an EMBL/GenBank/DDBJ whole genome shotgun (WGS) entry which is preliminary data.</text>
</comment>
<dbReference type="AlphaFoldDB" id="A0A140L5T1"/>
<dbReference type="PATRIC" id="fig|520762.4.peg.1523"/>
<dbReference type="InterPro" id="IPR003439">
    <property type="entry name" value="ABC_transporter-like_ATP-bd"/>
</dbReference>
<dbReference type="SUPFAM" id="SSF52540">
    <property type="entry name" value="P-loop containing nucleoside triphosphate hydrolases"/>
    <property type="match status" value="1"/>
</dbReference>
<name>A0A140L5T1_9FIRM</name>
<dbReference type="STRING" id="520762.AN619_13690"/>
<sequence length="242" mass="26494">MLSIRDLNVYYGGIHALKGVSIDVEEGQIVSIIGANGAGKSTLLNAISGMVKPKEGRILFKGKELPPAPHKIVELGISQVPEGRLIFANLTVKDNLMMGAYLRKDKIGIEKDLEKVFALFPRMKERIHQMAGTLSGGEQQMLAIGRGLMSNPDLILLDEPSLGLAPLLVKTIFDIIESIQQMRKTILLVEQNAYKALSIADKAYVLEQGKIVKEGSGKELIKDKSIQEAYLGKKQKSEETLA</sequence>
<dbReference type="EMBL" id="LOEE01000030">
    <property type="protein sequence ID" value="KXG75906.1"/>
    <property type="molecule type" value="Genomic_DNA"/>
</dbReference>
<evidence type="ECO:0000256" key="5">
    <source>
        <dbReference type="ARBA" id="ARBA00022970"/>
    </source>
</evidence>
<evidence type="ECO:0000256" key="3">
    <source>
        <dbReference type="ARBA" id="ARBA00022741"/>
    </source>
</evidence>
<evidence type="ECO:0000259" key="6">
    <source>
        <dbReference type="PROSITE" id="PS50893"/>
    </source>
</evidence>
<dbReference type="PROSITE" id="PS00211">
    <property type="entry name" value="ABC_TRANSPORTER_1"/>
    <property type="match status" value="1"/>
</dbReference>
<dbReference type="PROSITE" id="PS50893">
    <property type="entry name" value="ABC_TRANSPORTER_2"/>
    <property type="match status" value="1"/>
</dbReference>
<protein>
    <submittedName>
        <fullName evidence="7">High-affinity branched-chain amino acid transport ATP-binding protein LivF</fullName>
    </submittedName>
</protein>
<dbReference type="RefSeq" id="WP_068555971.1">
    <property type="nucleotide sequence ID" value="NZ_LOEE01000030.1"/>
</dbReference>
<dbReference type="GO" id="GO:0005524">
    <property type="term" value="F:ATP binding"/>
    <property type="evidence" value="ECO:0007669"/>
    <property type="project" value="UniProtKB-KW"/>
</dbReference>
<dbReference type="InterPro" id="IPR003593">
    <property type="entry name" value="AAA+_ATPase"/>
</dbReference>
<keyword evidence="3" id="KW-0547">Nucleotide-binding</keyword>
<evidence type="ECO:0000256" key="4">
    <source>
        <dbReference type="ARBA" id="ARBA00022840"/>
    </source>
</evidence>
<dbReference type="SMART" id="SM00382">
    <property type="entry name" value="AAA"/>
    <property type="match status" value="1"/>
</dbReference>
<dbReference type="InterPro" id="IPR030660">
    <property type="entry name" value="ABC_branched_ATPase_LivF/BraG"/>
</dbReference>
<evidence type="ECO:0000313" key="8">
    <source>
        <dbReference type="Proteomes" id="UP000070456"/>
    </source>
</evidence>
<gene>
    <name evidence="7" type="primary">livF_2</name>
    <name evidence="7" type="ORF">AN619_13690</name>
</gene>
<dbReference type="CDD" id="cd03224">
    <property type="entry name" value="ABC_TM1139_LivF_branched"/>
    <property type="match status" value="1"/>
</dbReference>
<dbReference type="PANTHER" id="PTHR43820">
    <property type="entry name" value="HIGH-AFFINITY BRANCHED-CHAIN AMINO ACID TRANSPORT ATP-BINDING PROTEIN LIVF"/>
    <property type="match status" value="1"/>
</dbReference>
<dbReference type="GO" id="GO:0015658">
    <property type="term" value="F:branched-chain amino acid transmembrane transporter activity"/>
    <property type="evidence" value="ECO:0007669"/>
    <property type="project" value="InterPro"/>
</dbReference>
<reference evidence="7 8" key="1">
    <citation type="submission" date="2015-12" db="EMBL/GenBank/DDBJ databases">
        <title>Draft genome sequence of the thermoanaerobe Thermotalea metallivorans, an isolate from the runoff channel of the Great Artesian Basin, Australia.</title>
        <authorList>
            <person name="Patel B.K."/>
        </authorList>
    </citation>
    <scope>NUCLEOTIDE SEQUENCE [LARGE SCALE GENOMIC DNA]</scope>
    <source>
        <strain evidence="7 8">B2-1</strain>
    </source>
</reference>
<feature type="domain" description="ABC transporter" evidence="6">
    <location>
        <begin position="2"/>
        <end position="233"/>
    </location>
</feature>
<proteinExistence type="inferred from homology"/>
<keyword evidence="8" id="KW-1185">Reference proteome</keyword>
<keyword evidence="5" id="KW-0029">Amino-acid transport</keyword>
<dbReference type="GO" id="GO:0015807">
    <property type="term" value="P:L-amino acid transport"/>
    <property type="evidence" value="ECO:0007669"/>
    <property type="project" value="TreeGrafter"/>
</dbReference>
<keyword evidence="2" id="KW-0813">Transport</keyword>
<keyword evidence="4 7" id="KW-0067">ATP-binding</keyword>
<organism evidence="7 8">
    <name type="scientific">Thermotalea metallivorans</name>
    <dbReference type="NCBI Taxonomy" id="520762"/>
    <lineage>
        <taxon>Bacteria</taxon>
        <taxon>Bacillati</taxon>
        <taxon>Bacillota</taxon>
        <taxon>Clostridia</taxon>
        <taxon>Peptostreptococcales</taxon>
        <taxon>Thermotaleaceae</taxon>
        <taxon>Thermotalea</taxon>
    </lineage>
</organism>
<dbReference type="PIRSF" id="PIRSF039137">
    <property type="entry name" value="ABC_branched_ATPase"/>
    <property type="match status" value="1"/>
</dbReference>
<dbReference type="InterPro" id="IPR027417">
    <property type="entry name" value="P-loop_NTPase"/>
</dbReference>
<dbReference type="Gene3D" id="3.40.50.300">
    <property type="entry name" value="P-loop containing nucleotide triphosphate hydrolases"/>
    <property type="match status" value="1"/>
</dbReference>
<dbReference type="PANTHER" id="PTHR43820:SF4">
    <property type="entry name" value="HIGH-AFFINITY BRANCHED-CHAIN AMINO ACID TRANSPORT ATP-BINDING PROTEIN LIVF"/>
    <property type="match status" value="1"/>
</dbReference>
<accession>A0A140L5T1</accession>
<dbReference type="Pfam" id="PF00005">
    <property type="entry name" value="ABC_tran"/>
    <property type="match status" value="1"/>
</dbReference>
<evidence type="ECO:0000313" key="7">
    <source>
        <dbReference type="EMBL" id="KXG75906.1"/>
    </source>
</evidence>
<dbReference type="InterPro" id="IPR052156">
    <property type="entry name" value="BCAA_Transport_ATP-bd_LivF"/>
</dbReference>
<dbReference type="InterPro" id="IPR017871">
    <property type="entry name" value="ABC_transporter-like_CS"/>
</dbReference>
<dbReference type="OrthoDB" id="9776369at2"/>
<comment type="similarity">
    <text evidence="1">Belongs to the ABC transporter superfamily.</text>
</comment>
<dbReference type="GO" id="GO:0016887">
    <property type="term" value="F:ATP hydrolysis activity"/>
    <property type="evidence" value="ECO:0007669"/>
    <property type="project" value="InterPro"/>
</dbReference>
<evidence type="ECO:0000256" key="2">
    <source>
        <dbReference type="ARBA" id="ARBA00022448"/>
    </source>
</evidence>